<evidence type="ECO:0000313" key="2">
    <source>
        <dbReference type="EMBL" id="RKF18040.1"/>
    </source>
</evidence>
<name>A0A420EBH3_9ALTE</name>
<reference evidence="2 3" key="1">
    <citation type="submission" date="2018-09" db="EMBL/GenBank/DDBJ databases">
        <authorList>
            <person name="Wang Z."/>
        </authorList>
    </citation>
    <scope>NUCLEOTIDE SEQUENCE [LARGE SCALE GENOMIC DNA]</scope>
    <source>
        <strain evidence="2 3">ALS 81</strain>
    </source>
</reference>
<dbReference type="InterPro" id="IPR016181">
    <property type="entry name" value="Acyl_CoA_acyltransferase"/>
</dbReference>
<proteinExistence type="predicted"/>
<dbReference type="Proteomes" id="UP000286482">
    <property type="component" value="Unassembled WGS sequence"/>
</dbReference>
<evidence type="ECO:0000259" key="1">
    <source>
        <dbReference type="PROSITE" id="PS51186"/>
    </source>
</evidence>
<dbReference type="GO" id="GO:0016747">
    <property type="term" value="F:acyltransferase activity, transferring groups other than amino-acyl groups"/>
    <property type="evidence" value="ECO:0007669"/>
    <property type="project" value="InterPro"/>
</dbReference>
<keyword evidence="3" id="KW-1185">Reference proteome</keyword>
<accession>A0A420EBH3</accession>
<dbReference type="SUPFAM" id="SSF55729">
    <property type="entry name" value="Acyl-CoA N-acyltransferases (Nat)"/>
    <property type="match status" value="1"/>
</dbReference>
<dbReference type="EMBL" id="RAQO01000006">
    <property type="protein sequence ID" value="RKF18040.1"/>
    <property type="molecule type" value="Genomic_DNA"/>
</dbReference>
<gene>
    <name evidence="2" type="ORF">DBZ36_12415</name>
</gene>
<keyword evidence="2" id="KW-0808">Transferase</keyword>
<dbReference type="Pfam" id="PF00583">
    <property type="entry name" value="Acetyltransf_1"/>
    <property type="match status" value="1"/>
</dbReference>
<organism evidence="2 3">
    <name type="scientific">Alginatibacterium sediminis</name>
    <dbReference type="NCBI Taxonomy" id="2164068"/>
    <lineage>
        <taxon>Bacteria</taxon>
        <taxon>Pseudomonadati</taxon>
        <taxon>Pseudomonadota</taxon>
        <taxon>Gammaproteobacteria</taxon>
        <taxon>Alteromonadales</taxon>
        <taxon>Alteromonadaceae</taxon>
        <taxon>Alginatibacterium</taxon>
    </lineage>
</organism>
<comment type="caution">
    <text evidence="2">The sequence shown here is derived from an EMBL/GenBank/DDBJ whole genome shotgun (WGS) entry which is preliminary data.</text>
</comment>
<dbReference type="AlphaFoldDB" id="A0A420EBH3"/>
<dbReference type="RefSeq" id="WP_120355266.1">
    <property type="nucleotide sequence ID" value="NZ_RAQO01000006.1"/>
</dbReference>
<dbReference type="PROSITE" id="PS51186">
    <property type="entry name" value="GNAT"/>
    <property type="match status" value="1"/>
</dbReference>
<dbReference type="InterPro" id="IPR000182">
    <property type="entry name" value="GNAT_dom"/>
</dbReference>
<sequence>MVVIEKYTALRVNDVAKLSVMPEQQQFTAANVPQRIAELNSQQHPHVIIADSQVVGFFILDLGFSTNNDFSPERALGIRSLLIDQGHQGKGFAQQALLQLPSYAQQAYSSFESLYLTVNCRNKPAYNCYVKCGFVDHGNLHLGGPVGPQHILSFKLG</sequence>
<dbReference type="OrthoDB" id="8304386at2"/>
<feature type="domain" description="N-acetyltransferase" evidence="1">
    <location>
        <begin position="2"/>
        <end position="157"/>
    </location>
</feature>
<dbReference type="Gene3D" id="3.40.630.30">
    <property type="match status" value="1"/>
</dbReference>
<evidence type="ECO:0000313" key="3">
    <source>
        <dbReference type="Proteomes" id="UP000286482"/>
    </source>
</evidence>
<protein>
    <submittedName>
        <fullName evidence="2">GNAT family N-acetyltransferase</fullName>
    </submittedName>
</protein>